<organism evidence="1 2">
    <name type="scientific">Streblomastix strix</name>
    <dbReference type="NCBI Taxonomy" id="222440"/>
    <lineage>
        <taxon>Eukaryota</taxon>
        <taxon>Metamonada</taxon>
        <taxon>Preaxostyla</taxon>
        <taxon>Oxymonadida</taxon>
        <taxon>Streblomastigidae</taxon>
        <taxon>Streblomastix</taxon>
    </lineage>
</organism>
<proteinExistence type="predicted"/>
<comment type="caution">
    <text evidence="1">The sequence shown here is derived from an EMBL/GenBank/DDBJ whole genome shotgun (WGS) entry which is preliminary data.</text>
</comment>
<feature type="non-terminal residue" evidence="1">
    <location>
        <position position="1"/>
    </location>
</feature>
<reference evidence="1 2" key="1">
    <citation type="submission" date="2019-03" db="EMBL/GenBank/DDBJ databases">
        <title>Single cell metagenomics reveals metabolic interactions within the superorganism composed of flagellate Streblomastix strix and complex community of Bacteroidetes bacteria on its surface.</title>
        <authorList>
            <person name="Treitli S.C."/>
            <person name="Kolisko M."/>
            <person name="Husnik F."/>
            <person name="Keeling P."/>
            <person name="Hampl V."/>
        </authorList>
    </citation>
    <scope>NUCLEOTIDE SEQUENCE [LARGE SCALE GENOMIC DNA]</scope>
    <source>
        <strain evidence="1">ST1C</strain>
    </source>
</reference>
<evidence type="ECO:0000313" key="1">
    <source>
        <dbReference type="EMBL" id="KAA6341689.1"/>
    </source>
</evidence>
<name>A0A5J4S6G6_9EUKA</name>
<protein>
    <submittedName>
        <fullName evidence="1">Uncharacterized protein</fullName>
    </submittedName>
</protein>
<dbReference type="Proteomes" id="UP000324800">
    <property type="component" value="Unassembled WGS sequence"/>
</dbReference>
<dbReference type="AlphaFoldDB" id="A0A5J4S6G6"/>
<evidence type="ECO:0000313" key="2">
    <source>
        <dbReference type="Proteomes" id="UP000324800"/>
    </source>
</evidence>
<feature type="non-terminal residue" evidence="1">
    <location>
        <position position="145"/>
    </location>
</feature>
<accession>A0A5J4S6G6</accession>
<sequence length="145" mass="16281">ILFLYHIEAQAPPSRPQEIIIQPIQQIELVDKWNRFKVIQTSVLRGLQPNGEPYPLITVQFTKDKNLASFIVNPEVKDGYARMKVRFGPGKGGATGYLWFGIVDATFKQTKSFYPGMGPESVAYVGSTGNIQQNDLALEDNDTYK</sequence>
<gene>
    <name evidence="1" type="ORF">EZS28_052439</name>
</gene>
<dbReference type="EMBL" id="SNRW01040749">
    <property type="protein sequence ID" value="KAA6341689.1"/>
    <property type="molecule type" value="Genomic_DNA"/>
</dbReference>